<dbReference type="RefSeq" id="WP_093172262.1">
    <property type="nucleotide sequence ID" value="NZ_FNCN01000020.1"/>
</dbReference>
<dbReference type="AlphaFoldDB" id="A0A1G8EGM9"/>
<dbReference type="GO" id="GO:0016020">
    <property type="term" value="C:membrane"/>
    <property type="evidence" value="ECO:0007669"/>
    <property type="project" value="UniProtKB-SubCell"/>
</dbReference>
<dbReference type="PROSITE" id="PS50853">
    <property type="entry name" value="FN3"/>
    <property type="match status" value="2"/>
</dbReference>
<dbReference type="STRING" id="504805.SAMN05421505_12092"/>
<evidence type="ECO:0000313" key="5">
    <source>
        <dbReference type="Proteomes" id="UP000198923"/>
    </source>
</evidence>
<dbReference type="CDD" id="cd00063">
    <property type="entry name" value="FN3"/>
    <property type="match status" value="3"/>
</dbReference>
<keyword evidence="2" id="KW-0624">Polysaccharide degradation</keyword>
<dbReference type="GO" id="GO:0016798">
    <property type="term" value="F:hydrolase activity, acting on glycosyl bonds"/>
    <property type="evidence" value="ECO:0007669"/>
    <property type="project" value="UniProtKB-KW"/>
</dbReference>
<dbReference type="SUPFAM" id="SSF49265">
    <property type="entry name" value="Fibronectin type III"/>
    <property type="match status" value="2"/>
</dbReference>
<dbReference type="InterPro" id="IPR036116">
    <property type="entry name" value="FN3_sf"/>
</dbReference>
<keyword evidence="2" id="KW-0119">Carbohydrate metabolism</keyword>
<dbReference type="GO" id="GO:0000272">
    <property type="term" value="P:polysaccharide catabolic process"/>
    <property type="evidence" value="ECO:0007669"/>
    <property type="project" value="UniProtKB-KW"/>
</dbReference>
<organism evidence="4 5">
    <name type="scientific">Sinosporangium album</name>
    <dbReference type="NCBI Taxonomy" id="504805"/>
    <lineage>
        <taxon>Bacteria</taxon>
        <taxon>Bacillati</taxon>
        <taxon>Actinomycetota</taxon>
        <taxon>Actinomycetes</taxon>
        <taxon>Streptosporangiales</taxon>
        <taxon>Streptosporangiaceae</taxon>
        <taxon>Sinosporangium</taxon>
    </lineage>
</organism>
<dbReference type="InterPro" id="IPR013783">
    <property type="entry name" value="Ig-like_fold"/>
</dbReference>
<dbReference type="EMBL" id="FNCN01000020">
    <property type="protein sequence ID" value="SDH69021.1"/>
    <property type="molecule type" value="Genomic_DNA"/>
</dbReference>
<sequence>MGRIWRAQKVEQGLSAYTVVFPQPATAGNRLIARVVSYYGPGSVTSGWEQLHSSMGYSFAGFYSKIAEGGETSFTVQSSGGAVIVAVEERDDAANVLAYATYYQNAANIWTPDVTIPAGQGVLMAVVGRVDPGDIGASVWPYHFDSADRQGFGTTMIDGEVHTGPLPAPTTTPYSFDYNVSAPTEIVIVAFGTTDPTPPTAPPNLRASIITGTSITAAWDPATDNIAVTGYGVYLDNVKQGADQTDLTRVFDGLTTGQTYRIEVDARDAAGNRSPKARIDVMAIVDTVPPTVPPNFRTTSIGHTTVAVAWDPATDNVGVAGYGVYLDGVKQGGDQTDLTYTFSGLARGTTYSLAVDAVDVSGWGSNVAELVVSTLADTLPSIPPGFAATAGREQVTLAWQAATDDLGVARYEILLDGDTVAATGALGHVIDGLDAGGVYEVGVRAVDEAGGRGPAATLTVQVPAAGWVAASSPVYRLGGWVGNAVDEHGVLWTVTYEDGWSSSPEVSAFAADLDSGDGGFTGEGRFTARLITLEGEAVAPTRAAMLAAQERLTGVLHPRETGVLRVAEAHATRQAVVRLAADVQVTDTGPLSFDWTLTLSAADPRRYAVRGTYQEAVVEPLPGAAQVDLVLHGDYPHIPAVVRVFGPIRDFTITHVESGLVIRSKPGTVLPADPRYSFEINLSTPRVVWAHVPPEVWPEPRPGRNALAVLPARFALQPGWNTLTLAGEPVPGEVGSPRLVVEAADAWR</sequence>
<keyword evidence="1" id="KW-0378">Hydrolase</keyword>
<evidence type="ECO:0000256" key="2">
    <source>
        <dbReference type="ARBA" id="ARBA00023326"/>
    </source>
</evidence>
<name>A0A1G8EGM9_9ACTN</name>
<feature type="domain" description="Fibronectin type-III" evidence="3">
    <location>
        <begin position="292"/>
        <end position="377"/>
    </location>
</feature>
<feature type="domain" description="Fibronectin type-III" evidence="3">
    <location>
        <begin position="201"/>
        <end position="290"/>
    </location>
</feature>
<reference evidence="4 5" key="1">
    <citation type="submission" date="2016-10" db="EMBL/GenBank/DDBJ databases">
        <authorList>
            <person name="de Groot N.N."/>
        </authorList>
    </citation>
    <scope>NUCLEOTIDE SEQUENCE [LARGE SCALE GENOMIC DNA]</scope>
    <source>
        <strain evidence="4 5">CPCC 201354</strain>
    </source>
</reference>
<evidence type="ECO:0000256" key="1">
    <source>
        <dbReference type="ARBA" id="ARBA00023295"/>
    </source>
</evidence>
<dbReference type="PANTHER" id="PTHR46957:SF3">
    <property type="entry name" value="CYTOKINE RECEPTOR"/>
    <property type="match status" value="1"/>
</dbReference>
<dbReference type="Gene3D" id="2.60.40.10">
    <property type="entry name" value="Immunoglobulins"/>
    <property type="match status" value="3"/>
</dbReference>
<evidence type="ECO:0000313" key="4">
    <source>
        <dbReference type="EMBL" id="SDH69021.1"/>
    </source>
</evidence>
<dbReference type="InterPro" id="IPR003961">
    <property type="entry name" value="FN3_dom"/>
</dbReference>
<dbReference type="Proteomes" id="UP000198923">
    <property type="component" value="Unassembled WGS sequence"/>
</dbReference>
<dbReference type="PANTHER" id="PTHR46957">
    <property type="entry name" value="CYTOKINE RECEPTOR"/>
    <property type="match status" value="1"/>
</dbReference>
<dbReference type="InterPro" id="IPR050713">
    <property type="entry name" value="RTP_Phos/Ushers"/>
</dbReference>
<dbReference type="SMART" id="SM00060">
    <property type="entry name" value="FN3"/>
    <property type="match status" value="3"/>
</dbReference>
<evidence type="ECO:0000259" key="3">
    <source>
        <dbReference type="PROSITE" id="PS50853"/>
    </source>
</evidence>
<keyword evidence="5" id="KW-1185">Reference proteome</keyword>
<protein>
    <submittedName>
        <fullName evidence="4">Fibronectin type III domain-containing protein</fullName>
    </submittedName>
</protein>
<dbReference type="Pfam" id="PF00041">
    <property type="entry name" value="fn3"/>
    <property type="match status" value="2"/>
</dbReference>
<keyword evidence="1" id="KW-0326">Glycosidase</keyword>
<accession>A0A1G8EGM9</accession>
<dbReference type="OrthoDB" id="4863392at2"/>
<proteinExistence type="predicted"/>
<gene>
    <name evidence="4" type="ORF">SAMN05421505_12092</name>
</gene>